<evidence type="ECO:0000313" key="2">
    <source>
        <dbReference type="EMBL" id="RIJ31040.1"/>
    </source>
</evidence>
<keyword evidence="2" id="KW-0378">Hydrolase</keyword>
<dbReference type="InterPro" id="IPR011856">
    <property type="entry name" value="tRNA_endonuc-like_dom_sf"/>
</dbReference>
<dbReference type="InterPro" id="IPR007560">
    <property type="entry name" value="Restrct_endonuc_IV_Mrr"/>
</dbReference>
<feature type="domain" description="Restriction endonuclease type IV Mrr" evidence="1">
    <location>
        <begin position="11"/>
        <end position="122"/>
    </location>
</feature>
<keyword evidence="2" id="KW-0255">Endonuclease</keyword>
<dbReference type="GO" id="GO:0009307">
    <property type="term" value="P:DNA restriction-modification system"/>
    <property type="evidence" value="ECO:0007669"/>
    <property type="project" value="InterPro"/>
</dbReference>
<dbReference type="InterPro" id="IPR052906">
    <property type="entry name" value="Type_IV_Methyl-Rstrct_Enzyme"/>
</dbReference>
<evidence type="ECO:0000313" key="3">
    <source>
        <dbReference type="Proteomes" id="UP000265845"/>
    </source>
</evidence>
<keyword evidence="2" id="KW-0540">Nuclease</keyword>
<reference evidence="2 3" key="1">
    <citation type="submission" date="2018-08" db="EMBL/GenBank/DDBJ databases">
        <title>Henriciella mobilis sp. nov., isolated from seawater.</title>
        <authorList>
            <person name="Cheng H."/>
            <person name="Wu Y.-H."/>
            <person name="Xu X.-W."/>
            <person name="Guo L.-L."/>
        </authorList>
    </citation>
    <scope>NUCLEOTIDE SEQUENCE [LARGE SCALE GENOMIC DNA]</scope>
    <source>
        <strain evidence="2 3">CCUG67844</strain>
    </source>
</reference>
<dbReference type="EMBL" id="QWGA01000003">
    <property type="protein sequence ID" value="RIJ31040.1"/>
    <property type="molecule type" value="Genomic_DNA"/>
</dbReference>
<name>A0A399RHC1_9PROT</name>
<dbReference type="Pfam" id="PF04471">
    <property type="entry name" value="Mrr_cat"/>
    <property type="match status" value="1"/>
</dbReference>
<gene>
    <name evidence="2" type="ORF">D1222_01865</name>
</gene>
<dbReference type="PANTHER" id="PTHR30015:SF7">
    <property type="entry name" value="TYPE IV METHYL-DIRECTED RESTRICTION ENZYME ECOKMRR"/>
    <property type="match status" value="1"/>
</dbReference>
<sequence>MPQITSFSPETWQQLEEVVRDILSECGMDAQRNVSLSLPRGGVDVDVLATETVDGITHRTICECKNWNASVPRSVVHAFRTVMIETGVNTGCVISRNGFQTGALEAADATNIKLFTFDEFQNFYFLKWFKRQIWELEDYLDGFHEYYEPPPFGKPGYEKLQSDDQRQAYDSVWEKYHFAGLILPQFSPYLNIIGQLNVPTLPLNFSEIDRFKIRVPQEIREASAHRELFAALKSYGREGLEELRSVNPNIS</sequence>
<dbReference type="Gene3D" id="3.40.1350.10">
    <property type="match status" value="1"/>
</dbReference>
<dbReference type="InterPro" id="IPR011335">
    <property type="entry name" value="Restrct_endonuc-II-like"/>
</dbReference>
<protein>
    <submittedName>
        <fullName evidence="2">Restriction endonuclease</fullName>
    </submittedName>
</protein>
<accession>A0A399RHC1</accession>
<dbReference type="SUPFAM" id="SSF52980">
    <property type="entry name" value="Restriction endonuclease-like"/>
    <property type="match status" value="1"/>
</dbReference>
<dbReference type="RefSeq" id="WP_119452540.1">
    <property type="nucleotide sequence ID" value="NZ_QWGA01000003.1"/>
</dbReference>
<evidence type="ECO:0000259" key="1">
    <source>
        <dbReference type="Pfam" id="PF04471"/>
    </source>
</evidence>
<organism evidence="2 3">
    <name type="scientific">Henriciella algicola</name>
    <dbReference type="NCBI Taxonomy" id="1608422"/>
    <lineage>
        <taxon>Bacteria</taxon>
        <taxon>Pseudomonadati</taxon>
        <taxon>Pseudomonadota</taxon>
        <taxon>Alphaproteobacteria</taxon>
        <taxon>Hyphomonadales</taxon>
        <taxon>Hyphomonadaceae</taxon>
        <taxon>Henriciella</taxon>
    </lineage>
</organism>
<dbReference type="GO" id="GO:0015666">
    <property type="term" value="F:restriction endodeoxyribonuclease activity"/>
    <property type="evidence" value="ECO:0007669"/>
    <property type="project" value="TreeGrafter"/>
</dbReference>
<dbReference type="GO" id="GO:0003677">
    <property type="term" value="F:DNA binding"/>
    <property type="evidence" value="ECO:0007669"/>
    <property type="project" value="InterPro"/>
</dbReference>
<proteinExistence type="predicted"/>
<dbReference type="Proteomes" id="UP000265845">
    <property type="component" value="Unassembled WGS sequence"/>
</dbReference>
<keyword evidence="3" id="KW-1185">Reference proteome</keyword>
<dbReference type="OrthoDB" id="4078759at2"/>
<comment type="caution">
    <text evidence="2">The sequence shown here is derived from an EMBL/GenBank/DDBJ whole genome shotgun (WGS) entry which is preliminary data.</text>
</comment>
<dbReference type="PANTHER" id="PTHR30015">
    <property type="entry name" value="MRR RESTRICTION SYSTEM PROTEIN"/>
    <property type="match status" value="1"/>
</dbReference>
<dbReference type="AlphaFoldDB" id="A0A399RHC1"/>